<evidence type="ECO:0000259" key="3">
    <source>
        <dbReference type="Pfam" id="PF00156"/>
    </source>
</evidence>
<reference evidence="4" key="1">
    <citation type="submission" date="2021-01" db="EMBL/GenBank/DDBJ databases">
        <authorList>
            <person name="Corre E."/>
            <person name="Pelletier E."/>
            <person name="Niang G."/>
            <person name="Scheremetjew M."/>
            <person name="Finn R."/>
            <person name="Kale V."/>
            <person name="Holt S."/>
            <person name="Cochrane G."/>
            <person name="Meng A."/>
            <person name="Brown T."/>
            <person name="Cohen L."/>
        </authorList>
    </citation>
    <scope>NUCLEOTIDE SEQUENCE</scope>
    <source>
        <strain evidence="4">CCMP722</strain>
    </source>
</reference>
<proteinExistence type="predicted"/>
<dbReference type="InterPro" id="IPR000836">
    <property type="entry name" value="PRTase_dom"/>
</dbReference>
<name>A0A7S0QXB8_9CHLO</name>
<keyword evidence="2" id="KW-0808">Transferase</keyword>
<dbReference type="PANTHER" id="PTHR43363:SF1">
    <property type="entry name" value="HYPOXANTHINE-GUANINE PHOSPHORIBOSYLTRANSFERASE"/>
    <property type="match status" value="1"/>
</dbReference>
<dbReference type="CDD" id="cd06223">
    <property type="entry name" value="PRTases_typeI"/>
    <property type="match status" value="1"/>
</dbReference>
<keyword evidence="1" id="KW-0328">Glycosyltransferase</keyword>
<sequence length="200" mass="22788">MAKRHYTYNDIHKTVQRLADKVVEFKPDVMVAIGGGGFIPARMLRGMLTARGMKVPIFAVSLELYDDETNTTRSSVTRLQWLGENSDSVSDVRGKRVLVVDEVDDTRTTLAYCVNELQKTNQPATMAVMVVHNKLKDKRHALSDDIPYFAENVEGDAWICYPWECDDIDEHDRLALQEKVIEKAILRLESSLQFNLGSRR</sequence>
<accession>A0A7S0QXB8</accession>
<dbReference type="PANTHER" id="PTHR43363">
    <property type="entry name" value="HYPOXANTHINE PHOSPHORIBOSYLTRANSFERASE"/>
    <property type="match status" value="1"/>
</dbReference>
<dbReference type="SUPFAM" id="SSF53271">
    <property type="entry name" value="PRTase-like"/>
    <property type="match status" value="1"/>
</dbReference>
<evidence type="ECO:0000256" key="2">
    <source>
        <dbReference type="ARBA" id="ARBA00022679"/>
    </source>
</evidence>
<dbReference type="InterPro" id="IPR029057">
    <property type="entry name" value="PRTase-like"/>
</dbReference>
<dbReference type="Gene3D" id="3.40.50.2020">
    <property type="match status" value="1"/>
</dbReference>
<dbReference type="AlphaFoldDB" id="A0A7S0QXB8"/>
<feature type="domain" description="Phosphoribosyltransferase" evidence="3">
    <location>
        <begin position="12"/>
        <end position="155"/>
    </location>
</feature>
<evidence type="ECO:0000256" key="1">
    <source>
        <dbReference type="ARBA" id="ARBA00022676"/>
    </source>
</evidence>
<protein>
    <recommendedName>
        <fullName evidence="3">Phosphoribosyltransferase domain-containing protein</fullName>
    </recommendedName>
</protein>
<organism evidence="4">
    <name type="scientific">Pyramimonas obovata</name>
    <dbReference type="NCBI Taxonomy" id="1411642"/>
    <lineage>
        <taxon>Eukaryota</taxon>
        <taxon>Viridiplantae</taxon>
        <taxon>Chlorophyta</taxon>
        <taxon>Pyramimonadophyceae</taxon>
        <taxon>Pyramimonadales</taxon>
        <taxon>Pyramimonadaceae</taxon>
        <taxon>Pyramimonas</taxon>
        <taxon>Pyramimonas incertae sedis</taxon>
    </lineage>
</organism>
<gene>
    <name evidence="4" type="ORF">POBO1169_LOCUS3765</name>
</gene>
<dbReference type="EMBL" id="HBFA01007238">
    <property type="protein sequence ID" value="CAD8655079.1"/>
    <property type="molecule type" value="Transcribed_RNA"/>
</dbReference>
<dbReference type="GO" id="GO:0016757">
    <property type="term" value="F:glycosyltransferase activity"/>
    <property type="evidence" value="ECO:0007669"/>
    <property type="project" value="UniProtKB-KW"/>
</dbReference>
<evidence type="ECO:0000313" key="4">
    <source>
        <dbReference type="EMBL" id="CAD8655079.1"/>
    </source>
</evidence>
<dbReference type="Pfam" id="PF00156">
    <property type="entry name" value="Pribosyltran"/>
    <property type="match status" value="1"/>
</dbReference>